<comment type="caution">
    <text evidence="1">The sequence shown here is derived from an EMBL/GenBank/DDBJ whole genome shotgun (WGS) entry which is preliminary data.</text>
</comment>
<protein>
    <submittedName>
        <fullName evidence="1">ABC transporter substrate-binding protein</fullName>
    </submittedName>
</protein>
<reference evidence="1" key="1">
    <citation type="submission" date="2017-10" db="EMBL/GenBank/DDBJ databases">
        <title>Genome sequence of cellulolytic Lachnospiraceae bacterium XHS1971 isolated from hotspring sediment.</title>
        <authorList>
            <person name="Vasudevan G."/>
            <person name="Joshi A.J."/>
            <person name="Hivarkar S."/>
            <person name="Lanjekar V.B."/>
            <person name="Dhakephalkar P.K."/>
            <person name="Dagar S."/>
        </authorList>
    </citation>
    <scope>NUCLEOTIDE SEQUENCE</scope>
    <source>
        <strain evidence="1">XHS1971</strain>
    </source>
</reference>
<proteinExistence type="predicted"/>
<organism evidence="1 2">
    <name type="scientific">Sporanaerobium hydrogeniformans</name>
    <dbReference type="NCBI Taxonomy" id="3072179"/>
    <lineage>
        <taxon>Bacteria</taxon>
        <taxon>Bacillati</taxon>
        <taxon>Bacillota</taxon>
        <taxon>Clostridia</taxon>
        <taxon>Lachnospirales</taxon>
        <taxon>Lachnospiraceae</taxon>
        <taxon>Sporanaerobium</taxon>
    </lineage>
</organism>
<gene>
    <name evidence="1" type="ORF">CS063_05145</name>
</gene>
<dbReference type="Proteomes" id="UP000224460">
    <property type="component" value="Unassembled WGS sequence"/>
</dbReference>
<evidence type="ECO:0000313" key="2">
    <source>
        <dbReference type="Proteomes" id="UP000224460"/>
    </source>
</evidence>
<dbReference type="EMBL" id="PEDL01000003">
    <property type="protein sequence ID" value="PHV71436.1"/>
    <property type="molecule type" value="Genomic_DNA"/>
</dbReference>
<accession>A0AC61DFF5</accession>
<evidence type="ECO:0000313" key="1">
    <source>
        <dbReference type="EMBL" id="PHV71436.1"/>
    </source>
</evidence>
<sequence>MRRVSMRKKHILFLTGSILGIIFIFIYYLSGSTKIKKEMNVKSLDSVQQKTKLQFISSWASYDTKSQPLQQLLKEFTQTHSDVEIEDKSMAGEDFLFILKTDFASGNPPHVFGLWPGSDIRLLVQKGEVADLTGLLKANPDWYNLYREATWDYVTEDGRIYGIPLEIIYEGLFINKDLFLAYDVKPPTNFEELLEAVKIFKAHDIVPIAYNATPEGSYIYQNIVMKLGGKEDVENPFYPDGSIKQCFIDGMYYMKALYEAGAFPEKTLLLDDKTRNDLFIQKEAAMIVQGSWFIGDSALSNYDTTVDIIPFPSLEGGKADPTAIIYGCGNGIFHISQKAWEDEKLREKSIALLKKLTSKEASDIFTERTGFITNIQLTSEQKDKASMTQKGDKLMETAKELVGPVDSFIDRVIWEEVIIGQFTQMLNGEITPEEIYEQVKKEMQNKTVQ</sequence>
<keyword evidence="2" id="KW-1185">Reference proteome</keyword>
<name>A0AC61DFF5_9FIRM</name>